<name>A0A9P6NTS2_9BASI</name>
<evidence type="ECO:0000256" key="1">
    <source>
        <dbReference type="ARBA" id="ARBA00022679"/>
    </source>
</evidence>
<gene>
    <name evidence="5" type="ORF">CROQUDRAFT_668718</name>
</gene>
<keyword evidence="1" id="KW-0808">Transferase</keyword>
<dbReference type="PANTHER" id="PTHR46116:SF15">
    <property type="entry name" value="(E3-INDEPENDENT) E2 UBIQUITIN-CONJUGATING ENZYME"/>
    <property type="match status" value="1"/>
</dbReference>
<dbReference type="SUPFAM" id="SSF54495">
    <property type="entry name" value="UBC-like"/>
    <property type="match status" value="1"/>
</dbReference>
<reference evidence="5" key="1">
    <citation type="submission" date="2013-11" db="EMBL/GenBank/DDBJ databases">
        <title>Genome sequence of the fusiform rust pathogen reveals effectors for host alternation and coevolution with pine.</title>
        <authorList>
            <consortium name="DOE Joint Genome Institute"/>
            <person name="Smith K."/>
            <person name="Pendleton A."/>
            <person name="Kubisiak T."/>
            <person name="Anderson C."/>
            <person name="Salamov A."/>
            <person name="Aerts A."/>
            <person name="Riley R."/>
            <person name="Clum A."/>
            <person name="Lindquist E."/>
            <person name="Ence D."/>
            <person name="Campbell M."/>
            <person name="Kronenberg Z."/>
            <person name="Feau N."/>
            <person name="Dhillon B."/>
            <person name="Hamelin R."/>
            <person name="Burleigh J."/>
            <person name="Smith J."/>
            <person name="Yandell M."/>
            <person name="Nelson C."/>
            <person name="Grigoriev I."/>
            <person name="Davis J."/>
        </authorList>
    </citation>
    <scope>NUCLEOTIDE SEQUENCE</scope>
    <source>
        <strain evidence="5">G11</strain>
    </source>
</reference>
<dbReference type="InterPro" id="IPR016135">
    <property type="entry name" value="UBQ-conjugating_enzyme/RWD"/>
</dbReference>
<dbReference type="Gene3D" id="3.10.110.10">
    <property type="entry name" value="Ubiquitin Conjugating Enzyme"/>
    <property type="match status" value="1"/>
</dbReference>
<dbReference type="GO" id="GO:0061631">
    <property type="term" value="F:ubiquitin conjugating enzyme activity"/>
    <property type="evidence" value="ECO:0007669"/>
    <property type="project" value="TreeGrafter"/>
</dbReference>
<dbReference type="OrthoDB" id="1926878at2759"/>
<feature type="region of interest" description="Disordered" evidence="3">
    <location>
        <begin position="548"/>
        <end position="578"/>
    </location>
</feature>
<dbReference type="InterPro" id="IPR000608">
    <property type="entry name" value="UBC"/>
</dbReference>
<evidence type="ECO:0000313" key="6">
    <source>
        <dbReference type="Proteomes" id="UP000886653"/>
    </source>
</evidence>
<proteinExistence type="predicted"/>
<comment type="caution">
    <text evidence="5">The sequence shown here is derived from an EMBL/GenBank/DDBJ whole genome shotgun (WGS) entry which is preliminary data.</text>
</comment>
<dbReference type="SMART" id="SM00212">
    <property type="entry name" value="UBCc"/>
    <property type="match status" value="1"/>
</dbReference>
<keyword evidence="2" id="KW-0833">Ubl conjugation pathway</keyword>
<organism evidence="5 6">
    <name type="scientific">Cronartium quercuum f. sp. fusiforme G11</name>
    <dbReference type="NCBI Taxonomy" id="708437"/>
    <lineage>
        <taxon>Eukaryota</taxon>
        <taxon>Fungi</taxon>
        <taxon>Dikarya</taxon>
        <taxon>Basidiomycota</taxon>
        <taxon>Pucciniomycotina</taxon>
        <taxon>Pucciniomycetes</taxon>
        <taxon>Pucciniales</taxon>
        <taxon>Coleosporiaceae</taxon>
        <taxon>Cronartium</taxon>
    </lineage>
</organism>
<dbReference type="EMBL" id="MU167221">
    <property type="protein sequence ID" value="KAG0150227.1"/>
    <property type="molecule type" value="Genomic_DNA"/>
</dbReference>
<evidence type="ECO:0000256" key="2">
    <source>
        <dbReference type="ARBA" id="ARBA00022786"/>
    </source>
</evidence>
<accession>A0A9P6NTS2</accession>
<dbReference type="Proteomes" id="UP000886653">
    <property type="component" value="Unassembled WGS sequence"/>
</dbReference>
<evidence type="ECO:0000256" key="3">
    <source>
        <dbReference type="SAM" id="MobiDB-lite"/>
    </source>
</evidence>
<sequence length="879" mass="97783">MSRPNHRRWFNEDTIRKAGALACGVVLRAWNDPNEVDYEDRHLTNSPPFLKPGQVEIVFPSVGTPEICEDSSLELVDRAFLLGDLARDPMTGMIGVVKKVNVQVQLRAALRDFHLPDWIDAKDLVSEHQLMRGDVVAAGNSGNWLGVVEEIFQEALVEGKDGRDNFRLCDVDAGFLSVGVTGISMKEYASQILPPQESSEFPEMNFERVIDLRQTAVAVNWLAINQKLPRTENSIPRPPRFWASLGDLVPIIKSCRHVNAVGDKVFFRSQQQVLDFSPALADFNQEEVKFWQVTCRRSFVDILWMNGTTSEQVMSTTLEVGDHIDDEHDVWPGEAAVWKAEGQHKAAIVLKADPLTRVTNVRWWKTEECAPVSSLELDPIGKPPETYGVRLGDIVLISSIPCARFPDIPRLGEPEIMPPADSLRNELQAFGLSHAKRPKKVTFDECISELGSSCQDIDWVGIVCDLLLDGTIKVELPSGTVVTLGHDMVNVFVDRRDQDPIHDEDSDGSDAMSIFAEPSSEFWPMEDQDIESAVTTDDACDHSMDTQTTEIRIPNHDTIPDEDISNVSSSSADSPSKSLHVISPNNCARIECGAPSWTSFTALETAPSTHHFYSKELATPTRQFLSRLKREYTALESSLPDNIIVRTYEDRADLMRCCIIGSPGTPYEDAPFLFDIYLSPTKFPQEPPNVYFHSWTNGGGRIQPNLYEDGKVCLSILGTWMGDSSESWSASRSTLLQVLVSISGLCLVTEPYYSEPGFEKQRGTVSGQLAANLYTERAYVLARGFVKHVLEYPIAGFDEELRWYYLGGHDRTGKLAEVIQRARELIASTEHIVSSEGSLNGGCFLTVGGAIPLKRTVDALQNLLDRHSATTGGQPLRQE</sequence>
<evidence type="ECO:0000259" key="4">
    <source>
        <dbReference type="PROSITE" id="PS50127"/>
    </source>
</evidence>
<dbReference type="PROSITE" id="PS50127">
    <property type="entry name" value="UBC_2"/>
    <property type="match status" value="1"/>
</dbReference>
<dbReference type="Pfam" id="PF00179">
    <property type="entry name" value="UQ_con"/>
    <property type="match status" value="1"/>
</dbReference>
<dbReference type="PANTHER" id="PTHR46116">
    <property type="entry name" value="(E3-INDEPENDENT) E2 UBIQUITIN-CONJUGATING ENZYME"/>
    <property type="match status" value="1"/>
</dbReference>
<feature type="compositionally biased region" description="Low complexity" evidence="3">
    <location>
        <begin position="565"/>
        <end position="578"/>
    </location>
</feature>
<evidence type="ECO:0000313" key="5">
    <source>
        <dbReference type="EMBL" id="KAG0150227.1"/>
    </source>
</evidence>
<keyword evidence="6" id="KW-1185">Reference proteome</keyword>
<feature type="domain" description="UBC core" evidence="4">
    <location>
        <begin position="623"/>
        <end position="787"/>
    </location>
</feature>
<dbReference type="CDD" id="cd23837">
    <property type="entry name" value="UBCc_UBE2O"/>
    <property type="match status" value="1"/>
</dbReference>
<dbReference type="AlphaFoldDB" id="A0A9P6NTS2"/>
<protein>
    <recommendedName>
        <fullName evidence="4">UBC core domain-containing protein</fullName>
    </recommendedName>
</protein>